<evidence type="ECO:0000313" key="1">
    <source>
        <dbReference type="EMBL" id="CEA03986.1"/>
    </source>
</evidence>
<reference evidence="1" key="1">
    <citation type="submission" date="2014-07" db="EMBL/GenBank/DDBJ databases">
        <authorList>
            <person name="Urmite Genomes Urmite Genomes"/>
        </authorList>
    </citation>
    <scope>NUCLEOTIDE SEQUENCE</scope>
    <source>
        <strain evidence="1">13S34_air</strain>
    </source>
</reference>
<proteinExistence type="predicted"/>
<dbReference type="PATRIC" id="fig|1461583.4.peg.1688"/>
<organism evidence="1">
    <name type="scientific">Metalysinibacillus saudimassiliensis</name>
    <dbReference type="NCBI Taxonomy" id="1461583"/>
    <lineage>
        <taxon>Bacteria</taxon>
        <taxon>Bacillati</taxon>
        <taxon>Bacillota</taxon>
        <taxon>Bacilli</taxon>
        <taxon>Bacillales</taxon>
        <taxon>Caryophanaceae</taxon>
        <taxon>Metalysinibacillus</taxon>
    </lineage>
</organism>
<sequence length="156" mass="18693">MLWYKISKKIVVHQDYIDWALYEIMNGRQDVNLYALASYTADTYTYMIEDAFYNYQKRMGIPTPYEQLASYINGQIAYIQQGEQWEEAIIQLMHVWLAYGQPEPLEVWFELSEMLDDIRYSDNPKNLTKQYVCERAQREAAKHITMRCFTKEGLWT</sequence>
<dbReference type="EMBL" id="LN483075">
    <property type="protein sequence ID" value="CEA03986.1"/>
    <property type="molecule type" value="Genomic_DNA"/>
</dbReference>
<protein>
    <submittedName>
        <fullName evidence="1">Uncharacterized protein</fullName>
    </submittedName>
</protein>
<dbReference type="HOGENOM" id="CLU_1684471_0_0_9"/>
<dbReference type="AlphaFoldDB" id="A0A078MH16"/>
<name>A0A078MH16_9BACL</name>
<accession>A0A078MH16</accession>
<gene>
    <name evidence="1" type="ORF">BN1050_01760</name>
</gene>